<organism evidence="10 11">
    <name type="scientific">Pedobacter aquae</name>
    <dbReference type="NCBI Taxonomy" id="2605747"/>
    <lineage>
        <taxon>Bacteria</taxon>
        <taxon>Pseudomonadati</taxon>
        <taxon>Bacteroidota</taxon>
        <taxon>Sphingobacteriia</taxon>
        <taxon>Sphingobacteriales</taxon>
        <taxon>Sphingobacteriaceae</taxon>
        <taxon>Pedobacter</taxon>
    </lineage>
</organism>
<accession>A0A5C0VI58</accession>
<evidence type="ECO:0000256" key="2">
    <source>
        <dbReference type="ARBA" id="ARBA00010122"/>
    </source>
</evidence>
<proteinExistence type="inferred from homology"/>
<keyword evidence="8" id="KW-0028">Amino-acid biosynthesis</keyword>
<comment type="pathway">
    <text evidence="8">Amino-acid biosynthesis; L-threonine biosynthesis; L-threonine from L-aspartate: step 1/5.</text>
</comment>
<keyword evidence="3 7" id="KW-0808">Transferase</keyword>
<dbReference type="Proteomes" id="UP000323653">
    <property type="component" value="Chromosome"/>
</dbReference>
<sequence length="420" mass="47810">MEVFKFGGASVKDADGIKNLGFILQKNLDKQLLVVISAMGKTTNALEKLTKSYFDNKDDIFDILEEIKAYHFGVIDQLFEDKNAKVFDEINNTFVEIEWVIEDEPQDEFNFIYDQIVSVGEVLSTKIVSHYLNTIGIKNKWLDARSYIQTDNTYREAKIDWEKTEKLIAQGIPPILKEQIAITQGFIGNTSENFTTTLGREGSDYTASIFASCLNASQVTVWKDVPGILNADPKLFNDTQKLAELSYAEAIEMTYYGATVIHPKTIKPLQNKGIPLFVKPFMQPEEAGTIIKEADIAIQIPILIVKQNQLLLSISTKDFSFITEHHLKDLFAAFSKVNIKINMMQISALSFSACFDEDEMKFKQLRSLIEADFSYKYNNHLQLVTIRHATEDSIKTYAQDKNLLLEQRSRTTAQFILKND</sequence>
<keyword evidence="5 7" id="KW-0418">Kinase</keyword>
<dbReference type="GO" id="GO:0009088">
    <property type="term" value="P:threonine biosynthetic process"/>
    <property type="evidence" value="ECO:0007669"/>
    <property type="project" value="UniProtKB-UniPathway"/>
</dbReference>
<dbReference type="EC" id="2.7.2.4" evidence="7"/>
<keyword evidence="6" id="KW-0067">ATP-binding</keyword>
<evidence type="ECO:0000313" key="11">
    <source>
        <dbReference type="Proteomes" id="UP000323653"/>
    </source>
</evidence>
<dbReference type="UniPathway" id="UPA00051">
    <property type="reaction ID" value="UER00462"/>
</dbReference>
<dbReference type="GO" id="GO:0009089">
    <property type="term" value="P:lysine biosynthetic process via diaminopimelate"/>
    <property type="evidence" value="ECO:0007669"/>
    <property type="project" value="UniProtKB-UniPathway"/>
</dbReference>
<dbReference type="EMBL" id="CP043329">
    <property type="protein sequence ID" value="QEK51502.1"/>
    <property type="molecule type" value="Genomic_DNA"/>
</dbReference>
<keyword evidence="4" id="KW-0547">Nucleotide-binding</keyword>
<dbReference type="Gene3D" id="3.40.1160.10">
    <property type="entry name" value="Acetylglutamate kinase-like"/>
    <property type="match status" value="1"/>
</dbReference>
<keyword evidence="11" id="KW-1185">Reference proteome</keyword>
<comment type="similarity">
    <text evidence="2 7">Belongs to the aspartokinase family.</text>
</comment>
<reference evidence="10 11" key="1">
    <citation type="submission" date="2019-08" db="EMBL/GenBank/DDBJ databases">
        <title>Pedobacter sp. nov., isolated from Han river, South Korea.</title>
        <authorList>
            <person name="Lee D.-H."/>
            <person name="Kim Y.-S."/>
            <person name="Hwang E.-M."/>
            <person name="Le Tran T.C."/>
            <person name="Cha C.-J."/>
        </authorList>
    </citation>
    <scope>NUCLEOTIDE SEQUENCE [LARGE SCALE GENOMIC DNA]</scope>
    <source>
        <strain evidence="10 11">CJ43</strain>
    </source>
</reference>
<dbReference type="GO" id="GO:0005524">
    <property type="term" value="F:ATP binding"/>
    <property type="evidence" value="ECO:0007669"/>
    <property type="project" value="UniProtKB-KW"/>
</dbReference>
<dbReference type="UniPathway" id="UPA00050">
    <property type="reaction ID" value="UER00461"/>
</dbReference>
<comment type="catalytic activity">
    <reaction evidence="7">
        <text>L-aspartate + ATP = 4-phospho-L-aspartate + ADP</text>
        <dbReference type="Rhea" id="RHEA:23776"/>
        <dbReference type="ChEBI" id="CHEBI:29991"/>
        <dbReference type="ChEBI" id="CHEBI:30616"/>
        <dbReference type="ChEBI" id="CHEBI:57535"/>
        <dbReference type="ChEBI" id="CHEBI:456216"/>
        <dbReference type="EC" id="2.7.2.4"/>
    </reaction>
</comment>
<evidence type="ECO:0000256" key="6">
    <source>
        <dbReference type="ARBA" id="ARBA00022840"/>
    </source>
</evidence>
<dbReference type="AlphaFoldDB" id="A0A5C0VI58"/>
<dbReference type="NCBIfam" id="TIGR00657">
    <property type="entry name" value="asp_kinases"/>
    <property type="match status" value="1"/>
</dbReference>
<dbReference type="InterPro" id="IPR036393">
    <property type="entry name" value="AceGlu_kinase-like_sf"/>
</dbReference>
<name>A0A5C0VI58_9SPHI</name>
<dbReference type="UniPathway" id="UPA00034">
    <property type="reaction ID" value="UER00015"/>
</dbReference>
<dbReference type="PANTHER" id="PTHR21499:SF59">
    <property type="entry name" value="ASPARTOKINASE"/>
    <property type="match status" value="1"/>
</dbReference>
<dbReference type="RefSeq" id="WP_149074492.1">
    <property type="nucleotide sequence ID" value="NZ_CP043329.1"/>
</dbReference>
<dbReference type="Gene3D" id="1.20.120.1320">
    <property type="entry name" value="Aspartokinase, catalytic domain"/>
    <property type="match status" value="1"/>
</dbReference>
<evidence type="ECO:0000256" key="5">
    <source>
        <dbReference type="ARBA" id="ARBA00022777"/>
    </source>
</evidence>
<evidence type="ECO:0000256" key="1">
    <source>
        <dbReference type="ARBA" id="ARBA00004766"/>
    </source>
</evidence>
<comment type="pathway">
    <text evidence="8">Amino-acid biosynthesis; L-methionine biosynthesis via de novo pathway; L-homoserine from L-aspartate: step 1/3.</text>
</comment>
<evidence type="ECO:0000256" key="8">
    <source>
        <dbReference type="RuleBase" id="RU004249"/>
    </source>
</evidence>
<evidence type="ECO:0000313" key="10">
    <source>
        <dbReference type="EMBL" id="QEK51502.1"/>
    </source>
</evidence>
<evidence type="ECO:0000259" key="9">
    <source>
        <dbReference type="Pfam" id="PF00696"/>
    </source>
</evidence>
<dbReference type="Pfam" id="PF00696">
    <property type="entry name" value="AA_kinase"/>
    <property type="match status" value="1"/>
</dbReference>
<evidence type="ECO:0000256" key="7">
    <source>
        <dbReference type="RuleBase" id="RU003448"/>
    </source>
</evidence>
<evidence type="ECO:0000256" key="4">
    <source>
        <dbReference type="ARBA" id="ARBA00022741"/>
    </source>
</evidence>
<dbReference type="InterPro" id="IPR042199">
    <property type="entry name" value="AsparK_Bifunc_asparK/hSer_DH"/>
</dbReference>
<dbReference type="GO" id="GO:0009090">
    <property type="term" value="P:homoserine biosynthetic process"/>
    <property type="evidence" value="ECO:0007669"/>
    <property type="project" value="TreeGrafter"/>
</dbReference>
<dbReference type="GO" id="GO:0005829">
    <property type="term" value="C:cytosol"/>
    <property type="evidence" value="ECO:0007669"/>
    <property type="project" value="TreeGrafter"/>
</dbReference>
<dbReference type="KEGG" id="pej:FYC62_07375"/>
<gene>
    <name evidence="10" type="ORF">FYC62_07375</name>
</gene>
<comment type="pathway">
    <text evidence="1 8">Amino-acid biosynthesis; L-lysine biosynthesis via DAP pathway; (S)-tetrahydrodipicolinate from L-aspartate: step 1/4.</text>
</comment>
<dbReference type="GO" id="GO:0004072">
    <property type="term" value="F:aspartate kinase activity"/>
    <property type="evidence" value="ECO:0007669"/>
    <property type="project" value="UniProtKB-EC"/>
</dbReference>
<protein>
    <recommendedName>
        <fullName evidence="7">Aspartokinase</fullName>
        <ecNumber evidence="7">2.7.2.4</ecNumber>
    </recommendedName>
</protein>
<dbReference type="SUPFAM" id="SSF53633">
    <property type="entry name" value="Carbamate kinase-like"/>
    <property type="match status" value="1"/>
</dbReference>
<dbReference type="InterPro" id="IPR001048">
    <property type="entry name" value="Asp/Glu/Uridylate_kinase"/>
</dbReference>
<feature type="domain" description="Aspartate/glutamate/uridylate kinase" evidence="9">
    <location>
        <begin position="3"/>
        <end position="279"/>
    </location>
</feature>
<dbReference type="InterPro" id="IPR001341">
    <property type="entry name" value="Asp_kinase"/>
</dbReference>
<dbReference type="PANTHER" id="PTHR21499">
    <property type="entry name" value="ASPARTATE KINASE"/>
    <property type="match status" value="1"/>
</dbReference>
<evidence type="ECO:0000256" key="3">
    <source>
        <dbReference type="ARBA" id="ARBA00022679"/>
    </source>
</evidence>